<accession>A0A183E181</accession>
<organism evidence="3">
    <name type="scientific">Gongylonema pulchrum</name>
    <dbReference type="NCBI Taxonomy" id="637853"/>
    <lineage>
        <taxon>Eukaryota</taxon>
        <taxon>Metazoa</taxon>
        <taxon>Ecdysozoa</taxon>
        <taxon>Nematoda</taxon>
        <taxon>Chromadorea</taxon>
        <taxon>Rhabditida</taxon>
        <taxon>Spirurina</taxon>
        <taxon>Spiruromorpha</taxon>
        <taxon>Spiruroidea</taxon>
        <taxon>Gongylonematidae</taxon>
        <taxon>Gongylonema</taxon>
    </lineage>
</organism>
<dbReference type="WBParaSite" id="GPUH_0001474101-mRNA-1">
    <property type="protein sequence ID" value="GPUH_0001474101-mRNA-1"/>
    <property type="gene ID" value="GPUH_0001474101"/>
</dbReference>
<dbReference type="EMBL" id="UYRT01081583">
    <property type="protein sequence ID" value="VDN24658.1"/>
    <property type="molecule type" value="Genomic_DNA"/>
</dbReference>
<dbReference type="Proteomes" id="UP000271098">
    <property type="component" value="Unassembled WGS sequence"/>
</dbReference>
<evidence type="ECO:0000313" key="1">
    <source>
        <dbReference type="EMBL" id="VDN24658.1"/>
    </source>
</evidence>
<gene>
    <name evidence="1" type="ORF">GPUH_LOCUS14721</name>
</gene>
<reference evidence="1 2" key="2">
    <citation type="submission" date="2018-11" db="EMBL/GenBank/DDBJ databases">
        <authorList>
            <consortium name="Pathogen Informatics"/>
        </authorList>
    </citation>
    <scope>NUCLEOTIDE SEQUENCE [LARGE SCALE GENOMIC DNA]</scope>
</reference>
<sequence length="77" mass="9301">MAMQQKQKQVKIRRTFPRNRFYERVLMDWKESVDDRNFRSVLSRALANLRAYPLDLATFTDLKNVKGKSFFLLLLFE</sequence>
<keyword evidence="2" id="KW-1185">Reference proteome</keyword>
<reference evidence="3" key="1">
    <citation type="submission" date="2016-06" db="UniProtKB">
        <authorList>
            <consortium name="WormBaseParasite"/>
        </authorList>
    </citation>
    <scope>IDENTIFICATION</scope>
</reference>
<dbReference type="AlphaFoldDB" id="A0A183E181"/>
<name>A0A183E181_9BILA</name>
<protein>
    <submittedName>
        <fullName evidence="1 3">Uncharacterized protein</fullName>
    </submittedName>
</protein>
<evidence type="ECO:0000313" key="3">
    <source>
        <dbReference type="WBParaSite" id="GPUH_0001474101-mRNA-1"/>
    </source>
</evidence>
<evidence type="ECO:0000313" key="2">
    <source>
        <dbReference type="Proteomes" id="UP000271098"/>
    </source>
</evidence>
<proteinExistence type="predicted"/>